<organism evidence="1 2">
    <name type="scientific">Opisthorchis viverrini</name>
    <name type="common">Southeast Asian liver fluke</name>
    <dbReference type="NCBI Taxonomy" id="6198"/>
    <lineage>
        <taxon>Eukaryota</taxon>
        <taxon>Metazoa</taxon>
        <taxon>Spiralia</taxon>
        <taxon>Lophotrochozoa</taxon>
        <taxon>Platyhelminthes</taxon>
        <taxon>Trematoda</taxon>
        <taxon>Digenea</taxon>
        <taxon>Opisthorchiida</taxon>
        <taxon>Opisthorchiata</taxon>
        <taxon>Opisthorchiidae</taxon>
        <taxon>Opisthorchis</taxon>
    </lineage>
</organism>
<sequence>MRDMVSIRIKDCMLKHRRERSTATINEALGSLVPGQIVKLHRLNGLDVVRTRHHPHYAMHLIGDGHMMVIPRLRDGE</sequence>
<dbReference type="GeneID" id="20323596"/>
<evidence type="ECO:0000313" key="1">
    <source>
        <dbReference type="EMBL" id="KER22507.1"/>
    </source>
</evidence>
<protein>
    <submittedName>
        <fullName evidence="1">Uncharacterized protein</fullName>
    </submittedName>
</protein>
<proteinExistence type="predicted"/>
<reference evidence="1 2" key="1">
    <citation type="submission" date="2013-11" db="EMBL/GenBank/DDBJ databases">
        <title>Opisthorchis viverrini - life in the bile duct.</title>
        <authorList>
            <person name="Young N.D."/>
            <person name="Nagarajan N."/>
            <person name="Lin S.J."/>
            <person name="Korhonen P.K."/>
            <person name="Jex A.R."/>
            <person name="Hall R.S."/>
            <person name="Safavi-Hemami H."/>
            <person name="Kaewkong W."/>
            <person name="Bertrand D."/>
            <person name="Gao S."/>
            <person name="Seet Q."/>
            <person name="Wongkham S."/>
            <person name="Teh B.T."/>
            <person name="Wongkham C."/>
            <person name="Intapan P.M."/>
            <person name="Maleewong W."/>
            <person name="Yang X."/>
            <person name="Hu M."/>
            <person name="Wang Z."/>
            <person name="Hofmann A."/>
            <person name="Sternberg P.W."/>
            <person name="Tan P."/>
            <person name="Wang J."/>
            <person name="Gasser R.B."/>
        </authorList>
    </citation>
    <scope>NUCLEOTIDE SEQUENCE [LARGE SCALE GENOMIC DNA]</scope>
</reference>
<dbReference type="EMBL" id="KL596895">
    <property type="protein sequence ID" value="KER22507.1"/>
    <property type="molecule type" value="Genomic_DNA"/>
</dbReference>
<dbReference type="Proteomes" id="UP000054324">
    <property type="component" value="Unassembled WGS sequence"/>
</dbReference>
<name>A0A074ZA88_OPIVI</name>
<dbReference type="KEGG" id="ovi:T265_09427"/>
<gene>
    <name evidence="1" type="ORF">T265_09427</name>
</gene>
<accession>A0A074ZA88</accession>
<keyword evidence="2" id="KW-1185">Reference proteome</keyword>
<dbReference type="CTD" id="20323596"/>
<dbReference type="AlphaFoldDB" id="A0A074ZA88"/>
<dbReference type="RefSeq" id="XP_009173745.1">
    <property type="nucleotide sequence ID" value="XM_009175481.1"/>
</dbReference>
<evidence type="ECO:0000313" key="2">
    <source>
        <dbReference type="Proteomes" id="UP000054324"/>
    </source>
</evidence>